<organism evidence="3 4">
    <name type="scientific">Sphingobium yanoikuyae</name>
    <name type="common">Sphingomonas yanoikuyae</name>
    <dbReference type="NCBI Taxonomy" id="13690"/>
    <lineage>
        <taxon>Bacteria</taxon>
        <taxon>Pseudomonadati</taxon>
        <taxon>Pseudomonadota</taxon>
        <taxon>Alphaproteobacteria</taxon>
        <taxon>Sphingomonadales</taxon>
        <taxon>Sphingomonadaceae</taxon>
        <taxon>Sphingobium</taxon>
    </lineage>
</organism>
<dbReference type="KEGG" id="sya:A6768_13395"/>
<name>A0A291N0E3_SPHYA</name>
<feature type="transmembrane region" description="Helical" evidence="1">
    <location>
        <begin position="28"/>
        <end position="48"/>
    </location>
</feature>
<feature type="transmembrane region" description="Helical" evidence="1">
    <location>
        <begin position="234"/>
        <end position="252"/>
    </location>
</feature>
<keyword evidence="1" id="KW-0812">Transmembrane</keyword>
<feature type="transmembrane region" description="Helical" evidence="1">
    <location>
        <begin position="95"/>
        <end position="118"/>
    </location>
</feature>
<dbReference type="InterPro" id="IPR002656">
    <property type="entry name" value="Acyl_transf_3_dom"/>
</dbReference>
<protein>
    <recommendedName>
        <fullName evidence="2">Acyltransferase 3 domain-containing protein</fullName>
    </recommendedName>
</protein>
<evidence type="ECO:0000259" key="2">
    <source>
        <dbReference type="Pfam" id="PF01757"/>
    </source>
</evidence>
<dbReference type="Proteomes" id="UP000219422">
    <property type="component" value="Chromosome"/>
</dbReference>
<feature type="domain" description="Acyltransferase 3" evidence="2">
    <location>
        <begin position="23"/>
        <end position="249"/>
    </location>
</feature>
<gene>
    <name evidence="3" type="ORF">A6768_13395</name>
</gene>
<dbReference type="EMBL" id="CP023741">
    <property type="protein sequence ID" value="ATI80874.1"/>
    <property type="molecule type" value="Genomic_DNA"/>
</dbReference>
<dbReference type="Pfam" id="PF01757">
    <property type="entry name" value="Acyl_transf_3"/>
    <property type="match status" value="1"/>
</dbReference>
<dbReference type="GO" id="GO:0016747">
    <property type="term" value="F:acyltransferase activity, transferring groups other than amino-acyl groups"/>
    <property type="evidence" value="ECO:0007669"/>
    <property type="project" value="InterPro"/>
</dbReference>
<accession>A0A291N0E3</accession>
<keyword evidence="1" id="KW-0472">Membrane</keyword>
<feature type="transmembrane region" description="Helical" evidence="1">
    <location>
        <begin position="130"/>
        <end position="150"/>
    </location>
</feature>
<keyword evidence="1" id="KW-1133">Transmembrane helix</keyword>
<dbReference type="AlphaFoldDB" id="A0A291N0E3"/>
<sequence>MRAGAVWVVQSDRGAISKNEGSNAPISAVTPLWFAIALLIFAMCYAIWQTCRRRAGWSAVSVDALPAMPALALIALGLGLLSFIVRLVMRVGTEFLWLQLGYFSCYAFFYIAGCAAARSGLLERITLRDAAGWLIVSILAISTLPLMLLIRGRLGGFEGGWNINAFYYAIWDPAVAFGVILGLLAAAQRWGRNSTQIVSRLGSTAFGALILHPPVLVALSVLAMPWAAAPVLKFIVISCAACVASFALSAAIKSLPGVSKII</sequence>
<dbReference type="PANTHER" id="PTHR36927">
    <property type="entry name" value="BLR4337 PROTEIN"/>
    <property type="match status" value="1"/>
</dbReference>
<evidence type="ECO:0000313" key="4">
    <source>
        <dbReference type="Proteomes" id="UP000219422"/>
    </source>
</evidence>
<dbReference type="InterPro" id="IPR050623">
    <property type="entry name" value="Glucan_succinyl_AcylTrfase"/>
</dbReference>
<proteinExistence type="predicted"/>
<feature type="transmembrane region" description="Helical" evidence="1">
    <location>
        <begin position="206"/>
        <end position="228"/>
    </location>
</feature>
<evidence type="ECO:0000313" key="3">
    <source>
        <dbReference type="EMBL" id="ATI80874.1"/>
    </source>
</evidence>
<evidence type="ECO:0000256" key="1">
    <source>
        <dbReference type="SAM" id="Phobius"/>
    </source>
</evidence>
<feature type="transmembrane region" description="Helical" evidence="1">
    <location>
        <begin position="69"/>
        <end position="89"/>
    </location>
</feature>
<reference evidence="3 4" key="1">
    <citation type="submission" date="2017-10" db="EMBL/GenBank/DDBJ databases">
        <title>Sphingobium yanoikuyae S72.</title>
        <authorList>
            <person name="Sanchez E."/>
            <person name="Bustos P."/>
            <person name="Mendoza P."/>
            <person name="Guo X."/>
            <person name="Mendoza A."/>
        </authorList>
    </citation>
    <scope>NUCLEOTIDE SEQUENCE [LARGE SCALE GENOMIC DNA]</scope>
    <source>
        <strain evidence="3 4">S72</strain>
    </source>
</reference>
<feature type="transmembrane region" description="Helical" evidence="1">
    <location>
        <begin position="165"/>
        <end position="186"/>
    </location>
</feature>